<name>A0A7V5VE95_CALAY</name>
<evidence type="ECO:0000256" key="1">
    <source>
        <dbReference type="ARBA" id="ARBA00001974"/>
    </source>
</evidence>
<dbReference type="SUPFAM" id="SSF54373">
    <property type="entry name" value="FAD-linked reductases, C-terminal domain"/>
    <property type="match status" value="1"/>
</dbReference>
<comment type="function">
    <text evidence="6">Involved in coproporphyrin-dependent heme b biosynthesis. Catalyzes the oxidation of coproporphyrinogen III to coproporphyrin III.</text>
</comment>
<dbReference type="EMBL" id="DRLI01000076">
    <property type="protein sequence ID" value="HHM01777.1"/>
    <property type="molecule type" value="Genomic_DNA"/>
</dbReference>
<keyword evidence="6" id="KW-0963">Cytoplasm</keyword>
<dbReference type="Proteomes" id="UP000885771">
    <property type="component" value="Unassembled WGS sequence"/>
</dbReference>
<dbReference type="Gene3D" id="3.50.50.60">
    <property type="entry name" value="FAD/NAD(P)-binding domain"/>
    <property type="match status" value="1"/>
</dbReference>
<dbReference type="NCBIfam" id="TIGR00562">
    <property type="entry name" value="proto_IX_ox"/>
    <property type="match status" value="1"/>
</dbReference>
<dbReference type="Gene3D" id="1.10.3110.10">
    <property type="entry name" value="protoporphyrinogen ix oxidase, domain 3"/>
    <property type="match status" value="1"/>
</dbReference>
<dbReference type="EC" id="1.3.3.15" evidence="6"/>
<comment type="catalytic activity">
    <reaction evidence="6">
        <text>coproporphyrinogen III + 3 O2 = coproporphyrin III + 3 H2O2</text>
        <dbReference type="Rhea" id="RHEA:43436"/>
        <dbReference type="ChEBI" id="CHEBI:15379"/>
        <dbReference type="ChEBI" id="CHEBI:16240"/>
        <dbReference type="ChEBI" id="CHEBI:57309"/>
        <dbReference type="ChEBI" id="CHEBI:131725"/>
        <dbReference type="EC" id="1.3.3.15"/>
    </reaction>
</comment>
<evidence type="ECO:0000256" key="6">
    <source>
        <dbReference type="RuleBase" id="RU364052"/>
    </source>
</evidence>
<dbReference type="UniPathway" id="UPA00252"/>
<evidence type="ECO:0000259" key="8">
    <source>
        <dbReference type="Pfam" id="PF01593"/>
    </source>
</evidence>
<dbReference type="GO" id="GO:0005737">
    <property type="term" value="C:cytoplasm"/>
    <property type="evidence" value="ECO:0007669"/>
    <property type="project" value="UniProtKB-SubCell"/>
</dbReference>
<evidence type="ECO:0000256" key="3">
    <source>
        <dbReference type="ARBA" id="ARBA00022827"/>
    </source>
</evidence>
<keyword evidence="7" id="KW-1133">Transmembrane helix</keyword>
<evidence type="ECO:0000313" key="9">
    <source>
        <dbReference type="EMBL" id="HHM01777.1"/>
    </source>
</evidence>
<comment type="pathway">
    <text evidence="6">Porphyrin-containing compound metabolism; protoheme biosynthesis.</text>
</comment>
<feature type="transmembrane region" description="Helical" evidence="7">
    <location>
        <begin position="20"/>
        <end position="36"/>
    </location>
</feature>
<dbReference type="SUPFAM" id="SSF51905">
    <property type="entry name" value="FAD/NAD(P)-binding domain"/>
    <property type="match status" value="1"/>
</dbReference>
<dbReference type="InterPro" id="IPR002937">
    <property type="entry name" value="Amino_oxidase"/>
</dbReference>
<dbReference type="PANTHER" id="PTHR42923">
    <property type="entry name" value="PROTOPORPHYRINOGEN OXIDASE"/>
    <property type="match status" value="1"/>
</dbReference>
<feature type="domain" description="Amine oxidase" evidence="8">
    <location>
        <begin position="27"/>
        <end position="465"/>
    </location>
</feature>
<dbReference type="GO" id="GO:0004729">
    <property type="term" value="F:oxygen-dependent protoporphyrinogen oxidase activity"/>
    <property type="evidence" value="ECO:0007669"/>
    <property type="project" value="UniProtKB-UniRule"/>
</dbReference>
<proteinExistence type="inferred from homology"/>
<evidence type="ECO:0000256" key="5">
    <source>
        <dbReference type="ARBA" id="ARBA00023133"/>
    </source>
</evidence>
<dbReference type="GO" id="GO:0006783">
    <property type="term" value="P:heme biosynthetic process"/>
    <property type="evidence" value="ECO:0007669"/>
    <property type="project" value="UniProtKB-UniRule"/>
</dbReference>
<keyword evidence="7" id="KW-0812">Transmembrane</keyword>
<organism evidence="9">
    <name type="scientific">Caldithrix abyssi</name>
    <dbReference type="NCBI Taxonomy" id="187145"/>
    <lineage>
        <taxon>Bacteria</taxon>
        <taxon>Pseudomonadati</taxon>
        <taxon>Calditrichota</taxon>
        <taxon>Calditrichia</taxon>
        <taxon>Calditrichales</taxon>
        <taxon>Calditrichaceae</taxon>
        <taxon>Caldithrix</taxon>
    </lineage>
</organism>
<keyword evidence="2 6" id="KW-0285">Flavoprotein</keyword>
<comment type="caution">
    <text evidence="9">The sequence shown here is derived from an EMBL/GenBank/DDBJ whole genome shotgun (WGS) entry which is preliminary data.</text>
</comment>
<dbReference type="Pfam" id="PF01593">
    <property type="entry name" value="Amino_oxidase"/>
    <property type="match status" value="1"/>
</dbReference>
<comment type="similarity">
    <text evidence="6">Belongs to the protoporphyrinogen/coproporphyrinogen oxidase family. Coproporphyrinogen III oxidase subfamily.</text>
</comment>
<dbReference type="InterPro" id="IPR050464">
    <property type="entry name" value="Zeta_carotene_desat/Oxidored"/>
</dbReference>
<keyword evidence="4 6" id="KW-0560">Oxidoreductase</keyword>
<dbReference type="InterPro" id="IPR036188">
    <property type="entry name" value="FAD/NAD-bd_sf"/>
</dbReference>
<dbReference type="InterPro" id="IPR004572">
    <property type="entry name" value="Protoporphyrinogen_oxidase"/>
</dbReference>
<dbReference type="Gene3D" id="3.90.660.20">
    <property type="entry name" value="Protoporphyrinogen oxidase, mitochondrial, domain 2"/>
    <property type="match status" value="1"/>
</dbReference>
<gene>
    <name evidence="9" type="primary">hemG</name>
    <name evidence="9" type="ORF">ENJ15_02100</name>
</gene>
<dbReference type="AlphaFoldDB" id="A0A7V5VE95"/>
<keyword evidence="3 6" id="KW-0274">FAD</keyword>
<comment type="cofactor">
    <cofactor evidence="1 6">
        <name>FAD</name>
        <dbReference type="ChEBI" id="CHEBI:57692"/>
    </cofactor>
</comment>
<evidence type="ECO:0000256" key="7">
    <source>
        <dbReference type="SAM" id="Phobius"/>
    </source>
</evidence>
<protein>
    <recommendedName>
        <fullName evidence="6">Coproporphyrinogen III oxidase</fullName>
        <ecNumber evidence="6">1.3.3.15</ecNumber>
    </recommendedName>
</protein>
<evidence type="ECO:0000256" key="4">
    <source>
        <dbReference type="ARBA" id="ARBA00023002"/>
    </source>
</evidence>
<comment type="subcellular location">
    <subcellularLocation>
        <location evidence="6">Cytoplasm</location>
    </subcellularLocation>
</comment>
<reference evidence="9" key="1">
    <citation type="journal article" date="2020" name="mSystems">
        <title>Genome- and Community-Level Interaction Insights into Carbon Utilization and Element Cycling Functions of Hydrothermarchaeota in Hydrothermal Sediment.</title>
        <authorList>
            <person name="Zhou Z."/>
            <person name="Liu Y."/>
            <person name="Xu W."/>
            <person name="Pan J."/>
            <person name="Luo Z.H."/>
            <person name="Li M."/>
        </authorList>
    </citation>
    <scope>NUCLEOTIDE SEQUENCE [LARGE SCALE GENOMIC DNA]</scope>
    <source>
        <strain evidence="9">HyVt-460</strain>
    </source>
</reference>
<evidence type="ECO:0000256" key="2">
    <source>
        <dbReference type="ARBA" id="ARBA00022630"/>
    </source>
</evidence>
<keyword evidence="7" id="KW-0472">Membrane</keyword>
<sequence length="479" mass="53417">MKKQTPSPSKQQKAGRRVDVAIVGAGISGLSAALFLKQKGLSVLLLEKEERPGGNIRTEEKNGFLIEYGPNSIMDTTPALHRLIEGADVADELLYAGERAQKRYILRGGRLRALPTSLPAFIKTDLFSGGAKRRLLREPFIKPYDGKEDESLAAFVVRRLGREFLDYAINPFVAGVYAGAPERLSVRHGFPKLYRLEQKYGSLIRGTIGGMRERRRSAETARDRARMFSFRHGLGQLIGALAQKLEHELVLRADIGRIDMLPGGVWLKYKHNGREETAWASQLLLTVPARAYAYLPLPSADTLTETIGRIYYPPVSMVFLGYAKVSDRVPSDGFGFLVPAREQRNILGTLWSSSIFSGRAPQGGMALTTFVGGSRQPQAARQSAEELIAMVRRELRDIMGLTEEPAEAFVKPWPRAIPQYEPGYDSFLNAMETYEKQYPRIRLGGNFRNGISVADCVKQAWQLSEELHRAVGRDNHAKN</sequence>
<accession>A0A7V5VE95</accession>
<dbReference type="PANTHER" id="PTHR42923:SF3">
    <property type="entry name" value="PROTOPORPHYRINOGEN OXIDASE"/>
    <property type="match status" value="1"/>
</dbReference>
<dbReference type="PRINTS" id="PR00420">
    <property type="entry name" value="RNGMNOXGNASE"/>
</dbReference>
<keyword evidence="5 6" id="KW-0350">Heme biosynthesis</keyword>